<evidence type="ECO:0000256" key="7">
    <source>
        <dbReference type="SAM" id="SignalP"/>
    </source>
</evidence>
<feature type="chain" id="PRO_5045400198" evidence="7">
    <location>
        <begin position="25"/>
        <end position="654"/>
    </location>
</feature>
<evidence type="ECO:0000256" key="3">
    <source>
        <dbReference type="ARBA" id="ARBA00022801"/>
    </source>
</evidence>
<evidence type="ECO:0000256" key="6">
    <source>
        <dbReference type="RuleBase" id="RU003355"/>
    </source>
</evidence>
<dbReference type="InterPro" id="IPR023828">
    <property type="entry name" value="Peptidase_S8_Ser-AS"/>
</dbReference>
<dbReference type="PANTHER" id="PTHR43806">
    <property type="entry name" value="PEPTIDASE S8"/>
    <property type="match status" value="1"/>
</dbReference>
<dbReference type="SUPFAM" id="SSF52743">
    <property type="entry name" value="Subtilisin-like"/>
    <property type="match status" value="1"/>
</dbReference>
<evidence type="ECO:0000256" key="5">
    <source>
        <dbReference type="PROSITE-ProRule" id="PRU01240"/>
    </source>
</evidence>
<feature type="active site" description="Charge relay system" evidence="5">
    <location>
        <position position="216"/>
    </location>
</feature>
<protein>
    <submittedName>
        <fullName evidence="9">S8 family serine peptidase</fullName>
    </submittedName>
</protein>
<keyword evidence="2 5" id="KW-0645">Protease</keyword>
<evidence type="ECO:0000256" key="1">
    <source>
        <dbReference type="ARBA" id="ARBA00011073"/>
    </source>
</evidence>
<dbReference type="InterPro" id="IPR015500">
    <property type="entry name" value="Peptidase_S8_subtilisin-rel"/>
</dbReference>
<dbReference type="InterPro" id="IPR022398">
    <property type="entry name" value="Peptidase_S8_His-AS"/>
</dbReference>
<sequence length="654" mass="66974">MKRTRPGLGSKAASVLAVAISLSAAGYGYGNAGAEPQAPTGVRSYLVITAPGDINGAVQAVTANGGKVQNSYAPIGVVIAHSAATDFATRMRAVTGVQKVGQTRETDVPATGQTASAAGKDSTARRYLEKQIGADIAAPSEPVEWNMLQMGADKAWAINPGSRAVTVGVLDTGVQGTHEDLRDNFDAANSVSCLYGKPNTTPGAWEPDSYAPAAGHGTSVAGIIAAAKNGKGVVGVAPNVRVASVKVMEPTGYMYAENVVCGLMWSAERGFKVTNHSYYVDPWTFNYPTNPDQDAVTEAVRRAVDHAKSKGTVTVAAAGNNSVNLDSEQGLFLPGDLPNAISVTAANTRKELAYYSNYGLDTVELTAPGGDGYAMVNTTGLNNGYTTFHGTSASSPHAAGVVALLASAHPTATPDQLRSMLLAQAIDTPCPTGDSRCTGTAAKNSHFGEGIANALKAVSDGGNPDPDPTPETTLYTNDFEQGTGWTVNPAATDTATAGRFEVGDPQGTSYSGLVMQPNNTASGVKALVTGAAAGAGVGDHDLDGGATSAGSAPVALPATGTVTLSMSWYLGHLANSAGADYLRVRVVTPTADAVVFEKKTGYYDTAAAWTATKVDLSAWRGQTVRLVVEAADVSGGSLVEAGVDDVRITHRQTA</sequence>
<dbReference type="PROSITE" id="PS00137">
    <property type="entry name" value="SUBTILASE_HIS"/>
    <property type="match status" value="1"/>
</dbReference>
<keyword evidence="7" id="KW-0732">Signal</keyword>
<feature type="domain" description="Peptidase S8/S53" evidence="8">
    <location>
        <begin position="163"/>
        <end position="449"/>
    </location>
</feature>
<evidence type="ECO:0000256" key="4">
    <source>
        <dbReference type="ARBA" id="ARBA00022825"/>
    </source>
</evidence>
<dbReference type="PROSITE" id="PS51892">
    <property type="entry name" value="SUBTILASE"/>
    <property type="match status" value="1"/>
</dbReference>
<keyword evidence="10" id="KW-1185">Reference proteome</keyword>
<dbReference type="PROSITE" id="PS00136">
    <property type="entry name" value="SUBTILASE_ASP"/>
    <property type="match status" value="1"/>
</dbReference>
<organism evidence="9 10">
    <name type="scientific">Actinokineospora xionganensis</name>
    <dbReference type="NCBI Taxonomy" id="2684470"/>
    <lineage>
        <taxon>Bacteria</taxon>
        <taxon>Bacillati</taxon>
        <taxon>Actinomycetota</taxon>
        <taxon>Actinomycetes</taxon>
        <taxon>Pseudonocardiales</taxon>
        <taxon>Pseudonocardiaceae</taxon>
        <taxon>Actinokineospora</taxon>
    </lineage>
</organism>
<proteinExistence type="inferred from homology"/>
<dbReference type="InterPro" id="IPR036852">
    <property type="entry name" value="Peptidase_S8/S53_dom_sf"/>
</dbReference>
<dbReference type="RefSeq" id="WP_187220074.1">
    <property type="nucleotide sequence ID" value="NZ_JABVED010000004.1"/>
</dbReference>
<evidence type="ECO:0000256" key="2">
    <source>
        <dbReference type="ARBA" id="ARBA00022670"/>
    </source>
</evidence>
<dbReference type="PRINTS" id="PR00723">
    <property type="entry name" value="SUBTILISIN"/>
</dbReference>
<name>A0ABR7L4I7_9PSEU</name>
<comment type="similarity">
    <text evidence="1 5 6">Belongs to the peptidase S8 family.</text>
</comment>
<feature type="signal peptide" evidence="7">
    <location>
        <begin position="1"/>
        <end position="24"/>
    </location>
</feature>
<feature type="active site" description="Charge relay system" evidence="5">
    <location>
        <position position="171"/>
    </location>
</feature>
<accession>A0ABR7L4I7</accession>
<dbReference type="PROSITE" id="PS00138">
    <property type="entry name" value="SUBTILASE_SER"/>
    <property type="match status" value="1"/>
</dbReference>
<comment type="caution">
    <text evidence="9">The sequence shown here is derived from an EMBL/GenBank/DDBJ whole genome shotgun (WGS) entry which is preliminary data.</text>
</comment>
<dbReference type="InterPro" id="IPR023827">
    <property type="entry name" value="Peptidase_S8_Asp-AS"/>
</dbReference>
<dbReference type="PANTHER" id="PTHR43806:SF11">
    <property type="entry name" value="CEREVISIN-RELATED"/>
    <property type="match status" value="1"/>
</dbReference>
<dbReference type="Gene3D" id="3.40.50.200">
    <property type="entry name" value="Peptidase S8/S53 domain"/>
    <property type="match status" value="1"/>
</dbReference>
<reference evidence="9 10" key="1">
    <citation type="submission" date="2020-06" db="EMBL/GenBank/DDBJ databases">
        <title>Actinokineospora xiongansis sp. nov., isolated from soil of Baiyangdian.</title>
        <authorList>
            <person name="Zhang X."/>
        </authorList>
    </citation>
    <scope>NUCLEOTIDE SEQUENCE [LARGE SCALE GENOMIC DNA]</scope>
    <source>
        <strain evidence="9 10">HBU206404</strain>
    </source>
</reference>
<dbReference type="InterPro" id="IPR000209">
    <property type="entry name" value="Peptidase_S8/S53_dom"/>
</dbReference>
<evidence type="ECO:0000259" key="8">
    <source>
        <dbReference type="Pfam" id="PF00082"/>
    </source>
</evidence>
<gene>
    <name evidence="9" type="ORF">GPZ80_10315</name>
</gene>
<feature type="active site" description="Charge relay system" evidence="5">
    <location>
        <position position="392"/>
    </location>
</feature>
<evidence type="ECO:0000313" key="10">
    <source>
        <dbReference type="Proteomes" id="UP000734823"/>
    </source>
</evidence>
<dbReference type="Pfam" id="PF00082">
    <property type="entry name" value="Peptidase_S8"/>
    <property type="match status" value="1"/>
</dbReference>
<dbReference type="EMBL" id="JABVED010000004">
    <property type="protein sequence ID" value="MBC6447564.1"/>
    <property type="molecule type" value="Genomic_DNA"/>
</dbReference>
<dbReference type="InterPro" id="IPR050131">
    <property type="entry name" value="Peptidase_S8_subtilisin-like"/>
</dbReference>
<keyword evidence="4 5" id="KW-0720">Serine protease</keyword>
<dbReference type="Proteomes" id="UP000734823">
    <property type="component" value="Unassembled WGS sequence"/>
</dbReference>
<keyword evidence="3 5" id="KW-0378">Hydrolase</keyword>
<evidence type="ECO:0000313" key="9">
    <source>
        <dbReference type="EMBL" id="MBC6447564.1"/>
    </source>
</evidence>